<dbReference type="InterPro" id="IPR001611">
    <property type="entry name" value="Leu-rich_rpt"/>
</dbReference>
<evidence type="ECO:0000256" key="7">
    <source>
        <dbReference type="SAM" id="MobiDB-lite"/>
    </source>
</evidence>
<dbReference type="InterPro" id="IPR041267">
    <property type="entry name" value="NLRP_HD2"/>
</dbReference>
<dbReference type="InterPro" id="IPR051261">
    <property type="entry name" value="NLR"/>
</dbReference>
<feature type="compositionally biased region" description="Basic and acidic residues" evidence="7">
    <location>
        <begin position="107"/>
        <end position="121"/>
    </location>
</feature>
<dbReference type="InterPro" id="IPR003877">
    <property type="entry name" value="SPRY_dom"/>
</dbReference>
<dbReference type="GeneID" id="105909367"/>
<dbReference type="SUPFAM" id="SSF52540">
    <property type="entry name" value="P-loop containing nucleoside triphosphate hydrolases"/>
    <property type="match status" value="1"/>
</dbReference>
<evidence type="ECO:0000256" key="6">
    <source>
        <dbReference type="ARBA" id="ARBA00022840"/>
    </source>
</evidence>
<dbReference type="SMART" id="SM00368">
    <property type="entry name" value="LRR_RI"/>
    <property type="match status" value="7"/>
</dbReference>
<dbReference type="InterPro" id="IPR003879">
    <property type="entry name" value="Butyrophylin_SPRY"/>
</dbReference>
<dbReference type="CDD" id="cd08321">
    <property type="entry name" value="Pyrin_ASC-like"/>
    <property type="match status" value="1"/>
</dbReference>
<dbReference type="PROSITE" id="PS50188">
    <property type="entry name" value="B302_SPRY"/>
    <property type="match status" value="1"/>
</dbReference>
<dbReference type="InterPro" id="IPR001870">
    <property type="entry name" value="B30.2/SPRY"/>
</dbReference>
<sequence>MASRLTLLLSALEDLRSKELKKFRLYLSEGALEGFARMPRGKLPEDSDATDIASQMTEMYGSEDSLKIALHILRDIKHNELAARLEGELERTRTHAQGLSSQQDVSPSDKRNEYENTIKKVSEQNKRRLRRKFEKMFEGTEERENRRYLNEIYTELYIIEGESEGVNTRHEVRHAEIQSRKEEANESMIKYNDIFHCSPGHRNIRTVITQGVAGVGKTVSVQKFILDWAEGKANQDIDFIFVFPFRELNLVIHDEYTLLRLLLDFHPELRDVVDEKLYYESKIVFIFDGLDESKLPLNFLENKNFSDVRETTSVDMLITNLVRENLLPSAYIWITSRPAAASQIPPEHVDRWTEIKGFNNQQKKEYFKNKIQNPTEADQVVTQIKRSRTLYVMCHIPIFCWILASVLQKVLSQDGDRKVPQTLTEIFIHFLLIQLNRRNQKYDRIERDQKKLWESNKDVILKFSELAFKQLDKGNILFTEEDLIDCGIDFNEDLEKSGICTEFFTEEVLMQKKKVFCFIHLSFQEFLAAVFVLYSFVSMNMKTLLHHHIHGKKLHHILRSAVDKSLQCHNGHLDLFLRFLLGLSLESNQKLFQGLLMHTDSSSNSVSITVRYIKEIISSGRYSAERCMNLLLCLLEMKDNSLEREILQFVTSGEMLSPDQCSVLAYMLLMSENKQDEFDLGKYKTTKEGRKRLIVAVGAYRTARLVCCDLTTASCEPITSVLQAENSPLRELDLGGNCLKDEGVQLLSDGLTHTNCKLEALRLAGCGLTNTSCKTVASVLRLQHSHLRELDLSNNSLNNAGLEELTTALLHSNYKLEKLGLAYCDLTSSSCGILSSVLESANSRLRDLDLNNNDLWDHGIKVLSSAMSHPNCKLETLRLSGCLVSGQGCESLASALWSNPSHLTELDLSYNHPGDSGVKALSRLLQDKECKLEKLNVDYNEKRWLKAGLRKYACKLTLDPNTAHALLSLSEECKKVVRSREKHSYPDHPERFEEFAQVLCTEGLTGRCYWEADLAGIVSIGMAYKSISQKGDDSQLGFNDNSWSKKCYPFRKHASSSSLLLSYERVAVYLDWTAGMLSFYAINGFDLKHERTLYSEFTEPLYPGFELLYHDLLDASVFLR</sequence>
<dbReference type="Gene3D" id="3.80.10.10">
    <property type="entry name" value="Ribonuclease Inhibitor"/>
    <property type="match status" value="1"/>
</dbReference>
<dbReference type="Pfam" id="PF17779">
    <property type="entry name" value="WHD_NOD2"/>
    <property type="match status" value="1"/>
</dbReference>
<dbReference type="Pfam" id="PF13516">
    <property type="entry name" value="LRR_6"/>
    <property type="match status" value="4"/>
</dbReference>
<keyword evidence="4" id="KW-0677">Repeat</keyword>
<dbReference type="GO" id="GO:0005737">
    <property type="term" value="C:cytoplasm"/>
    <property type="evidence" value="ECO:0007669"/>
    <property type="project" value="UniProtKB-SubCell"/>
</dbReference>
<dbReference type="InterPro" id="IPR011029">
    <property type="entry name" value="DEATH-like_dom_sf"/>
</dbReference>
<dbReference type="KEGG" id="char:105909367"/>
<comment type="subcellular location">
    <subcellularLocation>
        <location evidence="1">Cytoplasm</location>
    </subcellularLocation>
</comment>
<name>A0A6P8EX73_CLUHA</name>
<dbReference type="SMART" id="SM01289">
    <property type="entry name" value="PYRIN"/>
    <property type="match status" value="1"/>
</dbReference>
<keyword evidence="11" id="KW-1185">Reference proteome</keyword>
<dbReference type="InterPro" id="IPR043136">
    <property type="entry name" value="B30.2/SPRY_sf"/>
</dbReference>
<dbReference type="Pfam" id="PF00622">
    <property type="entry name" value="SPRY"/>
    <property type="match status" value="1"/>
</dbReference>
<keyword evidence="2" id="KW-0963">Cytoplasm</keyword>
<dbReference type="Pfam" id="PF05729">
    <property type="entry name" value="NACHT"/>
    <property type="match status" value="1"/>
</dbReference>
<dbReference type="InterPro" id="IPR041075">
    <property type="entry name" value="NOD1/2_WH"/>
</dbReference>
<protein>
    <submittedName>
        <fullName evidence="12">NACHT, LRR and PYD domains-containing protein 12-like isoform X1</fullName>
    </submittedName>
</protein>
<dbReference type="SMART" id="SM00589">
    <property type="entry name" value="PRY"/>
    <property type="match status" value="1"/>
</dbReference>
<proteinExistence type="predicted"/>
<dbReference type="RefSeq" id="XP_031416929.1">
    <property type="nucleotide sequence ID" value="XM_031561069.2"/>
</dbReference>
<evidence type="ECO:0000256" key="3">
    <source>
        <dbReference type="ARBA" id="ARBA00022614"/>
    </source>
</evidence>
<dbReference type="PANTHER" id="PTHR24106">
    <property type="entry name" value="NACHT, LRR AND CARD DOMAINS-CONTAINING"/>
    <property type="match status" value="1"/>
</dbReference>
<gene>
    <name evidence="12" type="primary">LOC105909367</name>
</gene>
<dbReference type="InterPro" id="IPR004020">
    <property type="entry name" value="DAPIN"/>
</dbReference>
<feature type="region of interest" description="Disordered" evidence="7">
    <location>
        <begin position="92"/>
        <end position="121"/>
    </location>
</feature>
<evidence type="ECO:0000313" key="12">
    <source>
        <dbReference type="RefSeq" id="XP_031416929.1"/>
    </source>
</evidence>
<dbReference type="InterPro" id="IPR029495">
    <property type="entry name" value="NACHT-assoc"/>
</dbReference>
<evidence type="ECO:0000259" key="9">
    <source>
        <dbReference type="PROSITE" id="PS50824"/>
    </source>
</evidence>
<dbReference type="InterPro" id="IPR013320">
    <property type="entry name" value="ConA-like_dom_sf"/>
</dbReference>
<dbReference type="InterPro" id="IPR032675">
    <property type="entry name" value="LRR_dom_sf"/>
</dbReference>
<evidence type="ECO:0000256" key="5">
    <source>
        <dbReference type="ARBA" id="ARBA00022741"/>
    </source>
</evidence>
<dbReference type="SMART" id="SM01288">
    <property type="entry name" value="FISNA"/>
    <property type="match status" value="1"/>
</dbReference>
<dbReference type="Pfam" id="PF02758">
    <property type="entry name" value="PYRIN"/>
    <property type="match status" value="1"/>
</dbReference>
<reference evidence="12" key="1">
    <citation type="submission" date="2025-08" db="UniProtKB">
        <authorList>
            <consortium name="RefSeq"/>
        </authorList>
    </citation>
    <scope>IDENTIFICATION</scope>
</reference>
<dbReference type="PROSITE" id="PS51450">
    <property type="entry name" value="LRR"/>
    <property type="match status" value="1"/>
</dbReference>
<evidence type="ECO:0000256" key="2">
    <source>
        <dbReference type="ARBA" id="ARBA00022490"/>
    </source>
</evidence>
<feature type="domain" description="NACHT" evidence="10">
    <location>
        <begin position="205"/>
        <end position="340"/>
    </location>
</feature>
<organism evidence="11 12">
    <name type="scientific">Clupea harengus</name>
    <name type="common">Atlantic herring</name>
    <dbReference type="NCBI Taxonomy" id="7950"/>
    <lineage>
        <taxon>Eukaryota</taxon>
        <taxon>Metazoa</taxon>
        <taxon>Chordata</taxon>
        <taxon>Craniata</taxon>
        <taxon>Vertebrata</taxon>
        <taxon>Euteleostomi</taxon>
        <taxon>Actinopterygii</taxon>
        <taxon>Neopterygii</taxon>
        <taxon>Teleostei</taxon>
        <taxon>Clupei</taxon>
        <taxon>Clupeiformes</taxon>
        <taxon>Clupeoidei</taxon>
        <taxon>Clupeidae</taxon>
        <taxon>Clupea</taxon>
    </lineage>
</organism>
<dbReference type="Proteomes" id="UP000515152">
    <property type="component" value="Chromosome 23"/>
</dbReference>
<evidence type="ECO:0000259" key="8">
    <source>
        <dbReference type="PROSITE" id="PS50188"/>
    </source>
</evidence>
<dbReference type="OrthoDB" id="120976at2759"/>
<dbReference type="InterPro" id="IPR007111">
    <property type="entry name" value="NACHT_NTPase"/>
</dbReference>
<evidence type="ECO:0000313" key="11">
    <source>
        <dbReference type="Proteomes" id="UP000515152"/>
    </source>
</evidence>
<keyword evidence="5" id="KW-0547">Nucleotide-binding</keyword>
<dbReference type="InterPro" id="IPR006574">
    <property type="entry name" value="PRY"/>
</dbReference>
<dbReference type="SUPFAM" id="SSF47986">
    <property type="entry name" value="DEATH domain"/>
    <property type="match status" value="1"/>
</dbReference>
<feature type="domain" description="B30.2/SPRY" evidence="8">
    <location>
        <begin position="936"/>
        <end position="1120"/>
    </location>
</feature>
<keyword evidence="6" id="KW-0067">ATP-binding</keyword>
<accession>A0A6P8EX73</accession>
<feature type="compositionally biased region" description="Polar residues" evidence="7">
    <location>
        <begin position="95"/>
        <end position="106"/>
    </location>
</feature>
<evidence type="ECO:0000256" key="4">
    <source>
        <dbReference type="ARBA" id="ARBA00022737"/>
    </source>
</evidence>
<keyword evidence="3" id="KW-0433">Leucine-rich repeat</keyword>
<feature type="domain" description="Pyrin" evidence="9">
    <location>
        <begin position="1"/>
        <end position="91"/>
    </location>
</feature>
<dbReference type="GO" id="GO:0005524">
    <property type="term" value="F:ATP binding"/>
    <property type="evidence" value="ECO:0007669"/>
    <property type="project" value="UniProtKB-KW"/>
</dbReference>
<dbReference type="FunFam" id="3.40.50.300:FF:000210">
    <property type="entry name" value="Si:dkey-16p6.1"/>
    <property type="match status" value="1"/>
</dbReference>
<dbReference type="Gene3D" id="2.60.120.920">
    <property type="match status" value="1"/>
</dbReference>
<dbReference type="SUPFAM" id="SSF49899">
    <property type="entry name" value="Concanavalin A-like lectins/glucanases"/>
    <property type="match status" value="1"/>
</dbReference>
<dbReference type="PROSITE" id="PS50837">
    <property type="entry name" value="NACHT"/>
    <property type="match status" value="1"/>
</dbReference>
<dbReference type="PROSITE" id="PS50824">
    <property type="entry name" value="DAPIN"/>
    <property type="match status" value="1"/>
</dbReference>
<dbReference type="InterPro" id="IPR027417">
    <property type="entry name" value="P-loop_NTPase"/>
</dbReference>
<dbReference type="PRINTS" id="PR01407">
    <property type="entry name" value="BUTYPHLNCDUF"/>
</dbReference>
<dbReference type="Gene3D" id="3.40.50.300">
    <property type="entry name" value="P-loop containing nucleotide triphosphate hydrolases"/>
    <property type="match status" value="1"/>
</dbReference>
<evidence type="ECO:0000259" key="10">
    <source>
        <dbReference type="PROSITE" id="PS50837"/>
    </source>
</evidence>
<dbReference type="Pfam" id="PF17776">
    <property type="entry name" value="NLRC4_HD2"/>
    <property type="match status" value="1"/>
</dbReference>
<dbReference type="Pfam" id="PF13765">
    <property type="entry name" value="PRY"/>
    <property type="match status" value="1"/>
</dbReference>
<dbReference type="SUPFAM" id="SSF52047">
    <property type="entry name" value="RNI-like"/>
    <property type="match status" value="1"/>
</dbReference>
<dbReference type="Pfam" id="PF14484">
    <property type="entry name" value="FISNA"/>
    <property type="match status" value="1"/>
</dbReference>
<dbReference type="Gene3D" id="1.10.533.10">
    <property type="entry name" value="Death Domain, Fas"/>
    <property type="match status" value="1"/>
</dbReference>
<dbReference type="AlphaFoldDB" id="A0A6P8EX73"/>
<evidence type="ECO:0000256" key="1">
    <source>
        <dbReference type="ARBA" id="ARBA00004496"/>
    </source>
</evidence>